<evidence type="ECO:0000256" key="1">
    <source>
        <dbReference type="SAM" id="Phobius"/>
    </source>
</evidence>
<organism evidence="3 4">
    <name type="scientific">Theobroma cacao</name>
    <name type="common">Cacao</name>
    <name type="synonym">Cocoa</name>
    <dbReference type="NCBI Taxonomy" id="3641"/>
    <lineage>
        <taxon>Eukaryota</taxon>
        <taxon>Viridiplantae</taxon>
        <taxon>Streptophyta</taxon>
        <taxon>Embryophyta</taxon>
        <taxon>Tracheophyta</taxon>
        <taxon>Spermatophyta</taxon>
        <taxon>Magnoliopsida</taxon>
        <taxon>eudicotyledons</taxon>
        <taxon>Gunneridae</taxon>
        <taxon>Pentapetalae</taxon>
        <taxon>rosids</taxon>
        <taxon>malvids</taxon>
        <taxon>Malvales</taxon>
        <taxon>Malvaceae</taxon>
        <taxon>Byttnerioideae</taxon>
        <taxon>Theobroma</taxon>
    </lineage>
</organism>
<dbReference type="AlphaFoldDB" id="A0A061FWC6"/>
<evidence type="ECO:0000259" key="2">
    <source>
        <dbReference type="PROSITE" id="PS50994"/>
    </source>
</evidence>
<dbReference type="Gene3D" id="2.40.70.10">
    <property type="entry name" value="Acid Proteases"/>
    <property type="match status" value="1"/>
</dbReference>
<feature type="domain" description="Integrase catalytic" evidence="2">
    <location>
        <begin position="319"/>
        <end position="427"/>
    </location>
</feature>
<evidence type="ECO:0000313" key="3">
    <source>
        <dbReference type="EMBL" id="EOY19114.1"/>
    </source>
</evidence>
<dbReference type="Gramene" id="EOY19114">
    <property type="protein sequence ID" value="EOY19114"/>
    <property type="gene ID" value="TCM_043851"/>
</dbReference>
<evidence type="ECO:0000313" key="4">
    <source>
        <dbReference type="Proteomes" id="UP000026915"/>
    </source>
</evidence>
<keyword evidence="1" id="KW-0472">Membrane</keyword>
<name>A0A061FWC6_THECC</name>
<keyword evidence="1" id="KW-0812">Transmembrane</keyword>
<gene>
    <name evidence="3" type="ORF">TCM_043851</name>
</gene>
<dbReference type="OMA" id="EVEIFYM"/>
<dbReference type="InterPro" id="IPR043502">
    <property type="entry name" value="DNA/RNA_pol_sf"/>
</dbReference>
<protein>
    <recommendedName>
        <fullName evidence="2">Integrase catalytic domain-containing protein</fullName>
    </recommendedName>
</protein>
<proteinExistence type="predicted"/>
<dbReference type="Gene3D" id="3.30.70.270">
    <property type="match status" value="1"/>
</dbReference>
<dbReference type="GO" id="GO:0003676">
    <property type="term" value="F:nucleic acid binding"/>
    <property type="evidence" value="ECO:0007669"/>
    <property type="project" value="InterPro"/>
</dbReference>
<dbReference type="InterPro" id="IPR043128">
    <property type="entry name" value="Rev_trsase/Diguanyl_cyclase"/>
</dbReference>
<dbReference type="SUPFAM" id="SSF56672">
    <property type="entry name" value="DNA/RNA polymerases"/>
    <property type="match status" value="1"/>
</dbReference>
<dbReference type="eggNOG" id="KOG0017">
    <property type="taxonomic scope" value="Eukaryota"/>
</dbReference>
<keyword evidence="1" id="KW-1133">Transmembrane helix</keyword>
<dbReference type="Proteomes" id="UP000026915">
    <property type="component" value="Chromosome 10"/>
</dbReference>
<dbReference type="InterPro" id="IPR012337">
    <property type="entry name" value="RNaseH-like_sf"/>
</dbReference>
<reference evidence="3 4" key="1">
    <citation type="journal article" date="2013" name="Genome Biol.">
        <title>The genome sequence of the most widely cultivated cacao type and its use to identify candidate genes regulating pod color.</title>
        <authorList>
            <person name="Motamayor J.C."/>
            <person name="Mockaitis K."/>
            <person name="Schmutz J."/>
            <person name="Haiminen N."/>
            <person name="Iii D.L."/>
            <person name="Cornejo O."/>
            <person name="Findley S.D."/>
            <person name="Zheng P."/>
            <person name="Utro F."/>
            <person name="Royaert S."/>
            <person name="Saski C."/>
            <person name="Jenkins J."/>
            <person name="Podicheti R."/>
            <person name="Zhao M."/>
            <person name="Scheffler B.E."/>
            <person name="Stack J.C."/>
            <person name="Feltus F.A."/>
            <person name="Mustiga G.M."/>
            <person name="Amores F."/>
            <person name="Phillips W."/>
            <person name="Marelli J.P."/>
            <person name="May G.D."/>
            <person name="Shapiro H."/>
            <person name="Ma J."/>
            <person name="Bustamante C.D."/>
            <person name="Schnell R.J."/>
            <person name="Main D."/>
            <person name="Gilbert D."/>
            <person name="Parida L."/>
            <person name="Kuhn D.N."/>
        </authorList>
    </citation>
    <scope>NUCLEOTIDE SEQUENCE [LARGE SCALE GENOMIC DNA]</scope>
    <source>
        <strain evidence="4">cv. Matina 1-6</strain>
    </source>
</reference>
<accession>A0A061FWC6</accession>
<dbReference type="HOGENOM" id="CLU_643130_0_0_1"/>
<dbReference type="Pfam" id="PF00665">
    <property type="entry name" value="rve"/>
    <property type="match status" value="1"/>
</dbReference>
<dbReference type="InterPro" id="IPR036397">
    <property type="entry name" value="RNaseH_sf"/>
</dbReference>
<dbReference type="SUPFAM" id="SSF53098">
    <property type="entry name" value="Ribonuclease H-like"/>
    <property type="match status" value="1"/>
</dbReference>
<sequence length="427" mass="49210">MSYWLLYEVTGRYNEIYTLNTLTAQIAIQVINVHLILKRFGLWGISIGNRIIHIPTLIILIGGTILIFHGTTTLGLKIQDQITLIAFHTKLDLFLGECKPTSLTRQLAGRSYVYPRGIIEDVLVKVDKFIFLVYFVILDIKEDRQIPIILGRPFLARTRALIDIEKDVTASLMPTSKPSIEKPPTLELKPLPTHLSPMCNKERGTVTRWRVCMDYRKLNKATRNDHFPLPFIDQMLDRLPDWTLPFELMCDASDCVIFVLLIEIFIRKKKFYMMLNIRFGMSLSCLSNAKTKFSKSVSRGRNPKCTSTLCQRVGNISRRHEMPLNILEMEIFYVWGIDVMGPFIPSHNNNNYTFVAVDYVSKWVEAVPLPTNDSKVVMSFIKKNIFTRFGTPRAIISDEVSHFCNKYFDTLFAKYGVKHKVTTAYHP</sequence>
<feature type="transmembrane region" description="Helical" evidence="1">
    <location>
        <begin position="16"/>
        <end position="37"/>
    </location>
</feature>
<dbReference type="InterPro" id="IPR001584">
    <property type="entry name" value="Integrase_cat-core"/>
</dbReference>
<dbReference type="EMBL" id="CM001888">
    <property type="protein sequence ID" value="EOY19114.1"/>
    <property type="molecule type" value="Genomic_DNA"/>
</dbReference>
<dbReference type="InterPro" id="IPR052160">
    <property type="entry name" value="Gypsy_RT_Integrase-like"/>
</dbReference>
<keyword evidence="4" id="KW-1185">Reference proteome</keyword>
<dbReference type="InterPro" id="IPR021109">
    <property type="entry name" value="Peptidase_aspartic_dom_sf"/>
</dbReference>
<dbReference type="GO" id="GO:0015074">
    <property type="term" value="P:DNA integration"/>
    <property type="evidence" value="ECO:0007669"/>
    <property type="project" value="InterPro"/>
</dbReference>
<dbReference type="Gene3D" id="3.30.420.10">
    <property type="entry name" value="Ribonuclease H-like superfamily/Ribonuclease H"/>
    <property type="match status" value="1"/>
</dbReference>
<dbReference type="InParanoid" id="A0A061FWC6"/>
<dbReference type="PANTHER" id="PTHR47266">
    <property type="entry name" value="ENDONUCLEASE-RELATED"/>
    <property type="match status" value="1"/>
</dbReference>
<dbReference type="PROSITE" id="PS50994">
    <property type="entry name" value="INTEGRASE"/>
    <property type="match status" value="1"/>
</dbReference>
<feature type="transmembrane region" description="Helical" evidence="1">
    <location>
        <begin position="49"/>
        <end position="68"/>
    </location>
</feature>